<evidence type="ECO:0000313" key="2">
    <source>
        <dbReference type="EMBL" id="OPX46868.1"/>
    </source>
</evidence>
<keyword evidence="1" id="KW-0812">Transmembrane</keyword>
<evidence type="ECO:0000256" key="1">
    <source>
        <dbReference type="SAM" id="Phobius"/>
    </source>
</evidence>
<dbReference type="AlphaFoldDB" id="A0A1V4SSL1"/>
<comment type="caution">
    <text evidence="2">The sequence shown here is derived from an EMBL/GenBank/DDBJ whole genome shotgun (WGS) entry which is preliminary data.</text>
</comment>
<dbReference type="EMBL" id="LTAY01000065">
    <property type="protein sequence ID" value="OPX46868.1"/>
    <property type="molecule type" value="Genomic_DNA"/>
</dbReference>
<sequence>MILDIRKIFRIVKKGVLLDNLFLFLSEMHIIVNLFIIKSKVNIKYYLLGKEVVYEKGNLYRGSFNRFYINR</sequence>
<evidence type="ECO:0000313" key="3">
    <source>
        <dbReference type="Proteomes" id="UP000191448"/>
    </source>
</evidence>
<gene>
    <name evidence="2" type="ORF">CLTHE_24510</name>
</gene>
<name>A0A1V4SSL1_9CLOT</name>
<proteinExistence type="predicted"/>
<keyword evidence="1" id="KW-1133">Transmembrane helix</keyword>
<feature type="transmembrane region" description="Helical" evidence="1">
    <location>
        <begin position="21"/>
        <end position="37"/>
    </location>
</feature>
<protein>
    <submittedName>
        <fullName evidence="2">Uncharacterized protein</fullName>
    </submittedName>
</protein>
<organism evidence="2 3">
    <name type="scientific">Clostridium thermobutyricum DSM 4928</name>
    <dbReference type="NCBI Taxonomy" id="1121339"/>
    <lineage>
        <taxon>Bacteria</taxon>
        <taxon>Bacillati</taxon>
        <taxon>Bacillota</taxon>
        <taxon>Clostridia</taxon>
        <taxon>Eubacteriales</taxon>
        <taxon>Clostridiaceae</taxon>
        <taxon>Clostridium</taxon>
    </lineage>
</organism>
<keyword evidence="1" id="KW-0472">Membrane</keyword>
<accession>A0A1V4SSL1</accession>
<dbReference type="Proteomes" id="UP000191448">
    <property type="component" value="Unassembled WGS sequence"/>
</dbReference>
<reference evidence="2 3" key="1">
    <citation type="submission" date="2016-02" db="EMBL/GenBank/DDBJ databases">
        <title>Genome sequence of Clostridium thermobutyricum DSM 4928.</title>
        <authorList>
            <person name="Poehlein A."/>
            <person name="Daniel R."/>
        </authorList>
    </citation>
    <scope>NUCLEOTIDE SEQUENCE [LARGE SCALE GENOMIC DNA]</scope>
    <source>
        <strain evidence="2 3">DSM 4928</strain>
    </source>
</reference>